<organism evidence="1 2">
    <name type="scientific">Batillaria attramentaria</name>
    <dbReference type="NCBI Taxonomy" id="370345"/>
    <lineage>
        <taxon>Eukaryota</taxon>
        <taxon>Metazoa</taxon>
        <taxon>Spiralia</taxon>
        <taxon>Lophotrochozoa</taxon>
        <taxon>Mollusca</taxon>
        <taxon>Gastropoda</taxon>
        <taxon>Caenogastropoda</taxon>
        <taxon>Sorbeoconcha</taxon>
        <taxon>Cerithioidea</taxon>
        <taxon>Batillariidae</taxon>
        <taxon>Batillaria</taxon>
    </lineage>
</organism>
<gene>
    <name evidence="1" type="ORF">BaRGS_00033290</name>
</gene>
<keyword evidence="2" id="KW-1185">Reference proteome</keyword>
<accession>A0ABD0JLD5</accession>
<reference evidence="1 2" key="1">
    <citation type="journal article" date="2023" name="Sci. Data">
        <title>Genome assembly of the Korean intertidal mud-creeper Batillaria attramentaria.</title>
        <authorList>
            <person name="Patra A.K."/>
            <person name="Ho P.T."/>
            <person name="Jun S."/>
            <person name="Lee S.J."/>
            <person name="Kim Y."/>
            <person name="Won Y.J."/>
        </authorList>
    </citation>
    <scope>NUCLEOTIDE SEQUENCE [LARGE SCALE GENOMIC DNA]</scope>
    <source>
        <strain evidence="1">Wonlab-2016</strain>
    </source>
</reference>
<protein>
    <submittedName>
        <fullName evidence="1">Uncharacterized protein</fullName>
    </submittedName>
</protein>
<dbReference type="Proteomes" id="UP001519460">
    <property type="component" value="Unassembled WGS sequence"/>
</dbReference>
<evidence type="ECO:0000313" key="2">
    <source>
        <dbReference type="Proteomes" id="UP001519460"/>
    </source>
</evidence>
<comment type="caution">
    <text evidence="1">The sequence shown here is derived from an EMBL/GenBank/DDBJ whole genome shotgun (WGS) entry which is preliminary data.</text>
</comment>
<feature type="non-terminal residue" evidence="1">
    <location>
        <position position="1"/>
    </location>
</feature>
<dbReference type="AlphaFoldDB" id="A0ABD0JLD5"/>
<evidence type="ECO:0000313" key="1">
    <source>
        <dbReference type="EMBL" id="KAK7475471.1"/>
    </source>
</evidence>
<dbReference type="EMBL" id="JACVVK020000405">
    <property type="protein sequence ID" value="KAK7475471.1"/>
    <property type="molecule type" value="Genomic_DNA"/>
</dbReference>
<sequence>LARYLSTILESNKPNSEYKHAMSEKTYSVAEPSCDKRNDFLDCAFRDRVHARAVMSNALPAHDSNWHDTGRPVTPSATAFRRRHPDERYIRAFTVEVGARDSGRLTTFISCKRESLVRGPTGTNILLPDGKNYGSFSLNDINTTWTSGTQARGLKEGPFRGRRPSVEYYRHLDGPVKGVLDTRHRKWGVIGCSVDPGQTNAFKRWRTLKRNSLHSLTPRGDVVLKEREETSCVFVK</sequence>
<proteinExistence type="predicted"/>
<name>A0ABD0JLD5_9CAEN</name>